<dbReference type="GO" id="GO:1901135">
    <property type="term" value="P:carbohydrate derivative metabolic process"/>
    <property type="evidence" value="ECO:0007669"/>
    <property type="project" value="UniProtKB-ARBA"/>
</dbReference>
<feature type="domain" description="Glycosyl transferase family 1" evidence="1">
    <location>
        <begin position="229"/>
        <end position="315"/>
    </location>
</feature>
<evidence type="ECO:0000259" key="1">
    <source>
        <dbReference type="Pfam" id="PF00534"/>
    </source>
</evidence>
<dbReference type="CDD" id="cd03801">
    <property type="entry name" value="GT4_PimA-like"/>
    <property type="match status" value="1"/>
</dbReference>
<dbReference type="Pfam" id="PF00534">
    <property type="entry name" value="Glycos_transf_1"/>
    <property type="match status" value="1"/>
</dbReference>
<accession>A0A4D6U7H0</accession>
<reference evidence="2" key="1">
    <citation type="journal article" date="2019" name="Front. Microbiol.">
        <title>O-Antigen Gene Clusters of Plesiomonas shigelloides Serogroups and Its Application in Development of a Molecular Serotyping Scheme.</title>
        <authorList>
            <person name="Xi D."/>
            <person name="Wang X."/>
            <person name="Ning K."/>
            <person name="Liu Q."/>
            <person name="Jing F."/>
            <person name="Guo X."/>
            <person name="Cao B."/>
        </authorList>
    </citation>
    <scope>NUCLEOTIDE SEQUENCE</scope>
    <source>
        <strain evidence="2">O25H3</strain>
    </source>
</reference>
<evidence type="ECO:0000313" key="2">
    <source>
        <dbReference type="EMBL" id="QCH03180.1"/>
    </source>
</evidence>
<dbReference type="InterPro" id="IPR001296">
    <property type="entry name" value="Glyco_trans_1"/>
</dbReference>
<sequence length="749" mass="86393">MTIPKLIVKEFMNIILIVDRLDWAFGKIAENIKSKINKENNVSILCTSKFSDYGDFLEHLNFEVSGKPSIIHFYWRDYLFEALEFSRLNDKFCDVFIKNKITTHIPDHLFTSSDPVEYEKRVNMMKFIDGYFTTSSKLFSIYCDQNDFNKPEKIIYDAPKIDFTRDELPSKNEVLKVVWIGNSRWGEHLGFLDYKGLESIVIPAIKKIKKEGFNVEYIELDSYKEKTTHENVLGILRCADVLLISSEEEGTPLPLIEAMANGCAIITTDVGIASEILPEMQKQFIVDRECDAFYEAIKKINENRELLLDLKIKNKEAYEKFFVIDNSVAKAWVDFFTVVNNKTDNRFKAKYFVSKKKGIYNKYMPIFLYQASKFAIKYNLIETLKKYPLIKSLYYKLSVSSGPEVNYELLDEFYQRSIKGKKIIALYSSYWLGVATSTSSFFLKDSLVYPYYSHEFPQVKEHVYLDRLSTLLSESRDLKCIVMSGGTMLQMALAVRIKEKNNKVKIFFGWHGSPAQWVDYGHYDTFGGWLDLYADSVIDGIISFKPELYKTLNAFNVKSYSIANFIVDSDIDNRLNEPDGDRYTIGLFSAMFSWYKNPFPQLLAIGSISGGKLVTNLQISDEMNWITQNIDVVRLGGNVNNSRFIKLLSKLHVVSYITNTECSPMIALEAAGVGTPCVVGPAGNIYKGHKELEYYLVEAEVDNPTAIKERLILVRDNYKLIRELLENFVTEYNLKLELTKQELYKELTQ</sequence>
<dbReference type="EMBL" id="MK551183">
    <property type="protein sequence ID" value="QCH03180.1"/>
    <property type="molecule type" value="Genomic_DNA"/>
</dbReference>
<dbReference type="AlphaFoldDB" id="A0A4D6U7H0"/>
<protein>
    <submittedName>
        <fullName evidence="2">Glycosyl transferase family 1</fullName>
    </submittedName>
</protein>
<dbReference type="PANTHER" id="PTHR12526:SF638">
    <property type="entry name" value="SPORE COAT PROTEIN SA"/>
    <property type="match status" value="1"/>
</dbReference>
<organism evidence="2">
    <name type="scientific">Plesiomonas shigelloides</name>
    <name type="common">Aeromonas shigelloides</name>
    <dbReference type="NCBI Taxonomy" id="703"/>
    <lineage>
        <taxon>Bacteria</taxon>
        <taxon>Pseudomonadati</taxon>
        <taxon>Pseudomonadota</taxon>
        <taxon>Gammaproteobacteria</taxon>
        <taxon>Enterobacterales</taxon>
        <taxon>Enterobacteriaceae</taxon>
        <taxon>Plesiomonas</taxon>
    </lineage>
</organism>
<keyword evidence="2" id="KW-0808">Transferase</keyword>
<dbReference type="Gene3D" id="3.40.50.2000">
    <property type="entry name" value="Glycogen Phosphorylase B"/>
    <property type="match status" value="2"/>
</dbReference>
<gene>
    <name evidence="2" type="primary">gt</name>
</gene>
<proteinExistence type="predicted"/>
<name>A0A4D6U7H0_PLESH</name>
<dbReference type="GO" id="GO:0016757">
    <property type="term" value="F:glycosyltransferase activity"/>
    <property type="evidence" value="ECO:0007669"/>
    <property type="project" value="InterPro"/>
</dbReference>
<dbReference type="SUPFAM" id="SSF53756">
    <property type="entry name" value="UDP-Glycosyltransferase/glycogen phosphorylase"/>
    <property type="match status" value="2"/>
</dbReference>
<dbReference type="PANTHER" id="PTHR12526">
    <property type="entry name" value="GLYCOSYLTRANSFERASE"/>
    <property type="match status" value="1"/>
</dbReference>